<keyword evidence="2" id="KW-0560">Oxidoreductase</keyword>
<organism evidence="2 3">
    <name type="scientific">Durusdinium trenchii</name>
    <dbReference type="NCBI Taxonomy" id="1381693"/>
    <lineage>
        <taxon>Eukaryota</taxon>
        <taxon>Sar</taxon>
        <taxon>Alveolata</taxon>
        <taxon>Dinophyceae</taxon>
        <taxon>Suessiales</taxon>
        <taxon>Symbiodiniaceae</taxon>
        <taxon>Durusdinium</taxon>
    </lineage>
</organism>
<dbReference type="Pfam" id="PF13532">
    <property type="entry name" value="2OG-FeII_Oxy_2"/>
    <property type="match status" value="1"/>
</dbReference>
<dbReference type="InterPro" id="IPR005123">
    <property type="entry name" value="Oxoglu/Fe-dep_dioxygenase_dom"/>
</dbReference>
<protein>
    <submittedName>
        <fullName evidence="2">Alpha-ketoglutarate-dependent dioxygenase alkB homolog 3 (Alkylated DNA repair protein alkB homolog 3) (MAbh3)</fullName>
    </submittedName>
</protein>
<name>A0ABP0H745_9DINO</name>
<comment type="caution">
    <text evidence="2">The sequence shown here is derived from an EMBL/GenBank/DDBJ whole genome shotgun (WGS) entry which is preliminary data.</text>
</comment>
<evidence type="ECO:0000313" key="2">
    <source>
        <dbReference type="EMBL" id="CAK8986037.1"/>
    </source>
</evidence>
<reference evidence="2 3" key="1">
    <citation type="submission" date="2024-02" db="EMBL/GenBank/DDBJ databases">
        <authorList>
            <person name="Chen Y."/>
            <person name="Shah S."/>
            <person name="Dougan E. K."/>
            <person name="Thang M."/>
            <person name="Chan C."/>
        </authorList>
    </citation>
    <scope>NUCLEOTIDE SEQUENCE [LARGE SCALE GENOMIC DNA]</scope>
</reference>
<dbReference type="Gene3D" id="2.60.120.590">
    <property type="entry name" value="Alpha-ketoglutarate-dependent dioxygenase AlkB-like"/>
    <property type="match status" value="1"/>
</dbReference>
<accession>A0ABP0H745</accession>
<dbReference type="InterPro" id="IPR027450">
    <property type="entry name" value="AlkB-like"/>
</dbReference>
<dbReference type="PROSITE" id="PS51471">
    <property type="entry name" value="FE2OG_OXY"/>
    <property type="match status" value="1"/>
</dbReference>
<proteinExistence type="predicted"/>
<keyword evidence="3" id="KW-1185">Reference proteome</keyword>
<dbReference type="PANTHER" id="PTHR31212">
    <property type="entry name" value="ALPHA-KETOGLUTARATE-DEPENDENT DIOXYGENASE ALKB HOMOLOG 3"/>
    <property type="match status" value="1"/>
</dbReference>
<evidence type="ECO:0000259" key="1">
    <source>
        <dbReference type="PROSITE" id="PS51471"/>
    </source>
</evidence>
<feature type="domain" description="Fe2OG dioxygenase" evidence="1">
    <location>
        <begin position="145"/>
        <end position="255"/>
    </location>
</feature>
<dbReference type="InterPro" id="IPR032854">
    <property type="entry name" value="ALKBH3"/>
</dbReference>
<gene>
    <name evidence="2" type="ORF">SCF082_LOCUS383</name>
</gene>
<keyword evidence="2" id="KW-0223">Dioxygenase</keyword>
<sequence length="484" mass="55129">MVWKECELPEASLYDCPLPLLGCFGGPPSFGHQVEVGQAETIIWDESRRCFAFHWRSLLDQASTETYFHKLQTLAPWDQLKGRKGQILRSTSWYVRDGCTCDYTYGDARVSSSQTKSRSQFVRIMEELTATVFSTLTPSLGPECWPNSANLNYYADGTQSVGWHADDETLFGGESQDCSIISLSLGGRREFWIALKDESMEPIQDTIVEMDLRDGDVLSMEGLMQKHTVHFLTREPVQRAGLSPPRINITWRWIVNHRRACALRHCPVTTPSAKIITSGANSKIWTRPWWPGEAGTKEWRRCMSCRHNGWKGGRNCVQVEGRVSWLCRRCAKSHCCGQKLDPEEEMVDQLQLRLVSKVKALQRQEAFSKSWDSFSKASNLLKDPGRCPPRFLLSWLESVEEVPDDLQVLLQKAKAQLEETTKQLEQNTKQRLVVQGEDRTLMKRKHHGLPKKQSHKGALPPMLSISKLYTAARTGSLTHGYHFS</sequence>
<dbReference type="EMBL" id="CAXAMM010000114">
    <property type="protein sequence ID" value="CAK8986037.1"/>
    <property type="molecule type" value="Genomic_DNA"/>
</dbReference>
<evidence type="ECO:0000313" key="3">
    <source>
        <dbReference type="Proteomes" id="UP001642464"/>
    </source>
</evidence>
<dbReference type="PANTHER" id="PTHR31212:SF4">
    <property type="entry name" value="ALPHA-KETOGLUTARATE-DEPENDENT DIOXYGENASE ALKB HOMOLOG 3"/>
    <property type="match status" value="1"/>
</dbReference>
<dbReference type="Proteomes" id="UP001642464">
    <property type="component" value="Unassembled WGS sequence"/>
</dbReference>
<dbReference type="SUPFAM" id="SSF51197">
    <property type="entry name" value="Clavaminate synthase-like"/>
    <property type="match status" value="1"/>
</dbReference>
<dbReference type="GO" id="GO:0051213">
    <property type="term" value="F:dioxygenase activity"/>
    <property type="evidence" value="ECO:0007669"/>
    <property type="project" value="UniProtKB-KW"/>
</dbReference>
<dbReference type="InterPro" id="IPR037151">
    <property type="entry name" value="AlkB-like_sf"/>
</dbReference>